<dbReference type="NCBIfam" id="NF038308">
    <property type="entry name" value="RNA_repair_RtcR"/>
    <property type="match status" value="1"/>
</dbReference>
<dbReference type="Gene3D" id="1.10.8.60">
    <property type="match status" value="1"/>
</dbReference>
<dbReference type="PIRSF" id="PIRSF037354">
    <property type="entry name" value="Txn_actvtr_RtcR"/>
    <property type="match status" value="1"/>
</dbReference>
<reference evidence="4 5" key="1">
    <citation type="submission" date="2018-09" db="EMBL/GenBank/DDBJ databases">
        <title>The draft genome of Acinetobacter spp. strains.</title>
        <authorList>
            <person name="Qin J."/>
            <person name="Feng Y."/>
            <person name="Zong Z."/>
        </authorList>
    </citation>
    <scope>NUCLEOTIDE SEQUENCE [LARGE SCALE GENOMIC DNA]</scope>
    <source>
        <strain evidence="4 5">WCHAc060115</strain>
    </source>
</reference>
<feature type="domain" description="Sigma-54 factor interaction" evidence="3">
    <location>
        <begin position="185"/>
        <end position="423"/>
    </location>
</feature>
<dbReference type="GO" id="GO:0005524">
    <property type="term" value="F:ATP binding"/>
    <property type="evidence" value="ECO:0007669"/>
    <property type="project" value="UniProtKB-KW"/>
</dbReference>
<dbReference type="PANTHER" id="PTHR32071">
    <property type="entry name" value="TRANSCRIPTIONAL REGULATORY PROTEIN"/>
    <property type="match status" value="1"/>
</dbReference>
<dbReference type="PANTHER" id="PTHR32071:SF14">
    <property type="entry name" value="TRANSCRIPTIONAL REGULATORY PROTEIN RTCR"/>
    <property type="match status" value="1"/>
</dbReference>
<dbReference type="InterPro" id="IPR058031">
    <property type="entry name" value="AAA_lid_NorR"/>
</dbReference>
<dbReference type="InterPro" id="IPR027417">
    <property type="entry name" value="P-loop_NTPase"/>
</dbReference>
<evidence type="ECO:0000256" key="1">
    <source>
        <dbReference type="ARBA" id="ARBA00022741"/>
    </source>
</evidence>
<keyword evidence="5" id="KW-1185">Reference proteome</keyword>
<dbReference type="GO" id="GO:0003700">
    <property type="term" value="F:DNA-binding transcription factor activity"/>
    <property type="evidence" value="ECO:0007669"/>
    <property type="project" value="InterPro"/>
</dbReference>
<dbReference type="Pfam" id="PF25601">
    <property type="entry name" value="AAA_lid_14"/>
    <property type="match status" value="1"/>
</dbReference>
<keyword evidence="1" id="KW-0547">Nucleotide-binding</keyword>
<evidence type="ECO:0000313" key="4">
    <source>
        <dbReference type="EMBL" id="RKG37335.1"/>
    </source>
</evidence>
<dbReference type="Pfam" id="PF00158">
    <property type="entry name" value="Sigma54_activat"/>
    <property type="match status" value="1"/>
</dbReference>
<dbReference type="SMART" id="SM00382">
    <property type="entry name" value="AAA"/>
    <property type="match status" value="1"/>
</dbReference>
<dbReference type="InterPro" id="IPR003593">
    <property type="entry name" value="AAA+_ATPase"/>
</dbReference>
<dbReference type="RefSeq" id="WP_120384428.1">
    <property type="nucleotide sequence ID" value="NZ_RAXT01000023.1"/>
</dbReference>
<sequence length="535" mass="61096">MQKSKKTVVIGFVGSTLDQGKKPERWQRWRPTMSLLMHEDLMIDEIVLLHDRRNTGLIQHLKQDALQLSPQTRITGQQISIRDPWDFSDMYGALYDFVKSYSFDVENNHYLLHITTGTHVAQICWYLLIDAHYLPAKLIQSSPAGKQQPEGEYRIIDLDLSRYAALTQRFEHEQSENWQQLKAHIATKNKNFNQLIQEVELVATRSSAPILIMGATGVGKSHLAKQIYQLKKEKFHLSGRFIDVNCATLIGDSAMSTLFGHSKGAFTGAVAARTGYLKSADQGILFLDEIGELGLDEQAMLLKALEDKSFFPVGSDKEIQADFQLIAGTNKDLRAEVQAGRFREDLWARLNTWTFFLPSLKDRLEDIAPNIEFELQRFANQHQRQLRFHSDALQKYLKFAQSYEATWQGNFRDLTASVTRMATLANGERIGLNEVSAEIRRLEQIWAVEPQTSTVLFSNLDQILSAEQIAQIDEFDRIQLEGVIEICRKSKSMADAGRRLFSVSREQRQSSNDSDRVKKYLAKFGLSWNDVSKTL</sequence>
<comment type="caution">
    <text evidence="4">The sequence shown here is derived from an EMBL/GenBank/DDBJ whole genome shotgun (WGS) entry which is preliminary data.</text>
</comment>
<dbReference type="CDD" id="cd00009">
    <property type="entry name" value="AAA"/>
    <property type="match status" value="1"/>
</dbReference>
<dbReference type="PROSITE" id="PS50045">
    <property type="entry name" value="SIGMA54_INTERACT_4"/>
    <property type="match status" value="1"/>
</dbReference>
<name>A0A3A8ERZ4_9GAMM</name>
<dbReference type="OrthoDB" id="9804019at2"/>
<accession>A0A3A8ERZ4</accession>
<dbReference type="Pfam" id="PF06956">
    <property type="entry name" value="RtcR"/>
    <property type="match status" value="1"/>
</dbReference>
<evidence type="ECO:0000256" key="2">
    <source>
        <dbReference type="ARBA" id="ARBA00022840"/>
    </source>
</evidence>
<dbReference type="Proteomes" id="UP000280405">
    <property type="component" value="Unassembled WGS sequence"/>
</dbReference>
<dbReference type="AlphaFoldDB" id="A0A3A8ERZ4"/>
<keyword evidence="2" id="KW-0067">ATP-binding</keyword>
<dbReference type="EMBL" id="RAXT01000023">
    <property type="protein sequence ID" value="RKG37335.1"/>
    <property type="molecule type" value="Genomic_DNA"/>
</dbReference>
<dbReference type="InterPro" id="IPR009715">
    <property type="entry name" value="RtcR"/>
</dbReference>
<dbReference type="Gene3D" id="3.40.50.300">
    <property type="entry name" value="P-loop containing nucleotide triphosphate hydrolases"/>
    <property type="match status" value="1"/>
</dbReference>
<evidence type="ECO:0000313" key="5">
    <source>
        <dbReference type="Proteomes" id="UP000280405"/>
    </source>
</evidence>
<protein>
    <submittedName>
        <fullName evidence="4">AAA family ATPase</fullName>
    </submittedName>
</protein>
<gene>
    <name evidence="4" type="ORF">D7V20_11365</name>
</gene>
<proteinExistence type="predicted"/>
<dbReference type="InterPro" id="IPR017183">
    <property type="entry name" value="Sigma54_dep_tscrpt_act_RtcR"/>
</dbReference>
<organism evidence="4 5">
    <name type="scientific">Acinetobacter rongchengensis</name>
    <dbReference type="NCBI Taxonomy" id="2419601"/>
    <lineage>
        <taxon>Bacteria</taxon>
        <taxon>Pseudomonadati</taxon>
        <taxon>Pseudomonadota</taxon>
        <taxon>Gammaproteobacteria</taxon>
        <taxon>Moraxellales</taxon>
        <taxon>Moraxellaceae</taxon>
        <taxon>Acinetobacter</taxon>
    </lineage>
</organism>
<dbReference type="SUPFAM" id="SSF52540">
    <property type="entry name" value="P-loop containing nucleoside triphosphate hydrolases"/>
    <property type="match status" value="1"/>
</dbReference>
<evidence type="ECO:0000259" key="3">
    <source>
        <dbReference type="PROSITE" id="PS50045"/>
    </source>
</evidence>
<dbReference type="InterPro" id="IPR002078">
    <property type="entry name" value="Sigma_54_int"/>
</dbReference>